<dbReference type="Proteomes" id="UP000824633">
    <property type="component" value="Chromosome"/>
</dbReference>
<keyword evidence="3" id="KW-1185">Reference proteome</keyword>
<dbReference type="InterPro" id="IPR006675">
    <property type="entry name" value="HDIG_dom"/>
</dbReference>
<dbReference type="InterPro" id="IPR003607">
    <property type="entry name" value="HD/PDEase_dom"/>
</dbReference>
<evidence type="ECO:0000313" key="2">
    <source>
        <dbReference type="EMBL" id="BCZ47651.1"/>
    </source>
</evidence>
<organism evidence="2 3">
    <name type="scientific">Clostridium gelidum</name>
    <dbReference type="NCBI Taxonomy" id="704125"/>
    <lineage>
        <taxon>Bacteria</taxon>
        <taxon>Bacillati</taxon>
        <taxon>Bacillota</taxon>
        <taxon>Clostridia</taxon>
        <taxon>Eubacteriales</taxon>
        <taxon>Clostridiaceae</taxon>
        <taxon>Clostridium</taxon>
    </lineage>
</organism>
<dbReference type="SUPFAM" id="SSF109604">
    <property type="entry name" value="HD-domain/PDEase-like"/>
    <property type="match status" value="1"/>
</dbReference>
<evidence type="ECO:0000313" key="3">
    <source>
        <dbReference type="Proteomes" id="UP000824633"/>
    </source>
</evidence>
<dbReference type="EMBL" id="AP024849">
    <property type="protein sequence ID" value="BCZ47651.1"/>
    <property type="molecule type" value="Genomic_DNA"/>
</dbReference>
<feature type="domain" description="HD/PDEase" evidence="1">
    <location>
        <begin position="126"/>
        <end position="262"/>
    </location>
</feature>
<dbReference type="SMART" id="SM00471">
    <property type="entry name" value="HDc"/>
    <property type="match status" value="1"/>
</dbReference>
<dbReference type="PANTHER" id="PTHR43155">
    <property type="entry name" value="CYCLIC DI-GMP PHOSPHODIESTERASE PA4108-RELATED"/>
    <property type="match status" value="1"/>
</dbReference>
<dbReference type="CDD" id="cd00077">
    <property type="entry name" value="HDc"/>
    <property type="match status" value="1"/>
</dbReference>
<proteinExistence type="predicted"/>
<dbReference type="RefSeq" id="WP_224033976.1">
    <property type="nucleotide sequence ID" value="NZ_AP024849.1"/>
</dbReference>
<reference evidence="3" key="1">
    <citation type="submission" date="2021-07" db="EMBL/GenBank/DDBJ databases">
        <title>Complete genome sequencing of a Clostridium isolate.</title>
        <authorList>
            <person name="Ueki A."/>
            <person name="Tonouchi A."/>
        </authorList>
    </citation>
    <scope>NUCLEOTIDE SEQUENCE [LARGE SCALE GENOMIC DNA]</scope>
    <source>
        <strain evidence="3">C5S11</strain>
    </source>
</reference>
<evidence type="ECO:0000259" key="1">
    <source>
        <dbReference type="SMART" id="SM00471"/>
    </source>
</evidence>
<dbReference type="Gene3D" id="1.10.3210.10">
    <property type="entry name" value="Hypothetical protein af1432"/>
    <property type="match status" value="1"/>
</dbReference>
<sequence>MIFVPQYKLKSGMKLASNIDLNYNKKSDAFLLTKGKILTEKNINKLISFGVLGVYIEDGRTNEILDNRFKKESVLAIKTIFDSCGNTHRILAKNTIRQIEKVSEMLVRNIKKNKEITIGISDLQTYDANTYLHSLSVTVIAIAIGTELGLDRTQLCNLGVCAMLHDIGKVEIPIEIISKPGKLTESEYDIVKTHTTLGAKYISGNKEINKDIYLGVISHHEKFDGTGYPEGLKKMEIPFFGRIIAVSDVYDALTANRPYRKPVKPSEAIEYIMGGIGTSFDYDIVKAFLKKIETYPIGSRVWLSDGRTGDVIKGNPNDPLRPVLKIIGGKEEILDLHNDFNLKNIVISGIDYNYLINK</sequence>
<protein>
    <submittedName>
        <fullName evidence="2">HD family phosphohydrolase</fullName>
    </submittedName>
</protein>
<accession>A0ABN6J134</accession>
<dbReference type="NCBIfam" id="TIGR00277">
    <property type="entry name" value="HDIG"/>
    <property type="match status" value="1"/>
</dbReference>
<dbReference type="PANTHER" id="PTHR43155:SF2">
    <property type="entry name" value="CYCLIC DI-GMP PHOSPHODIESTERASE PA4108"/>
    <property type="match status" value="1"/>
</dbReference>
<dbReference type="Pfam" id="PF13487">
    <property type="entry name" value="HD_5"/>
    <property type="match status" value="1"/>
</dbReference>
<name>A0ABN6J134_9CLOT</name>
<gene>
    <name evidence="2" type="ORF">psyc5s11_37180</name>
</gene>